<dbReference type="RefSeq" id="WP_328796034.1">
    <property type="nucleotide sequence ID" value="NZ_JACGWZ010000002.1"/>
</dbReference>
<dbReference type="AlphaFoldDB" id="A0A839DXC2"/>
<protein>
    <recommendedName>
        <fullName evidence="3">Nuclear transport factor 2 family protein</fullName>
    </recommendedName>
</protein>
<accession>A0A839DXC2</accession>
<dbReference type="InterPro" id="IPR032710">
    <property type="entry name" value="NTF2-like_dom_sf"/>
</dbReference>
<proteinExistence type="predicted"/>
<dbReference type="EMBL" id="JACGWZ010000002">
    <property type="protein sequence ID" value="MBA8824876.1"/>
    <property type="molecule type" value="Genomic_DNA"/>
</dbReference>
<sequence length="140" mass="15487">MADIDIPSSIDGFVPSEDDIAGVHEWFARYDELAANAEVGRMADMAMFPLNAVTDDAQGNGSARQYDRERFCAEMAETVGEGASMESTRTPHFLSPSLVFVITDATVTHDGRTYQLRYADLLVKRDGQWLFQTMVQGGWG</sequence>
<keyword evidence="2" id="KW-1185">Reference proteome</keyword>
<evidence type="ECO:0000313" key="1">
    <source>
        <dbReference type="EMBL" id="MBA8824876.1"/>
    </source>
</evidence>
<evidence type="ECO:0000313" key="2">
    <source>
        <dbReference type="Proteomes" id="UP000569329"/>
    </source>
</evidence>
<dbReference type="SUPFAM" id="SSF54427">
    <property type="entry name" value="NTF2-like"/>
    <property type="match status" value="1"/>
</dbReference>
<reference evidence="1 2" key="1">
    <citation type="submission" date="2020-07" db="EMBL/GenBank/DDBJ databases">
        <title>Sequencing the genomes of 1000 actinobacteria strains.</title>
        <authorList>
            <person name="Klenk H.-P."/>
        </authorList>
    </citation>
    <scope>NUCLEOTIDE SEQUENCE [LARGE SCALE GENOMIC DNA]</scope>
    <source>
        <strain evidence="1 2">DSM 45975</strain>
    </source>
</reference>
<dbReference type="Proteomes" id="UP000569329">
    <property type="component" value="Unassembled WGS sequence"/>
</dbReference>
<evidence type="ECO:0008006" key="3">
    <source>
        <dbReference type="Google" id="ProtNLM"/>
    </source>
</evidence>
<gene>
    <name evidence="1" type="ORF">FHX42_002223</name>
</gene>
<organism evidence="1 2">
    <name type="scientific">Halosaccharopolyspora lacisalsi</name>
    <dbReference type="NCBI Taxonomy" id="1000566"/>
    <lineage>
        <taxon>Bacteria</taxon>
        <taxon>Bacillati</taxon>
        <taxon>Actinomycetota</taxon>
        <taxon>Actinomycetes</taxon>
        <taxon>Pseudonocardiales</taxon>
        <taxon>Pseudonocardiaceae</taxon>
        <taxon>Halosaccharopolyspora</taxon>
    </lineage>
</organism>
<name>A0A839DXC2_9PSEU</name>
<comment type="caution">
    <text evidence="1">The sequence shown here is derived from an EMBL/GenBank/DDBJ whole genome shotgun (WGS) entry which is preliminary data.</text>
</comment>